<keyword evidence="3" id="KW-1185">Reference proteome</keyword>
<dbReference type="AlphaFoldDB" id="A0A097R1E9"/>
<name>A0A097R1E9_HAFAL</name>
<keyword evidence="1" id="KW-0472">Membrane</keyword>
<sequence>MFKNMNVPNLWTDKRAAVSVEFVLISIALIFFIFFLTDLVVRQATVGKLDRVSYSVAGILRERIQLFDARETLNQQDVDAAADLAKKILTDMNSTIDLSQMSLHVEEMHFEDPIRLGDDRKQIKLYKSWDSGSAGQCLPPQPLNQLQQLTPRGSYGRWVPLYQVTVCLPTFSWFTRLTSTEETPMMSSFAIVMLR</sequence>
<protein>
    <submittedName>
        <fullName evidence="2">Flp pilus assembly surface protein TadF</fullName>
    </submittedName>
</protein>
<dbReference type="PATRIC" id="fig|1453496.5.peg.1854"/>
<dbReference type="OrthoDB" id="7059416at2"/>
<gene>
    <name evidence="2" type="ORF">AT03_09265</name>
</gene>
<dbReference type="KEGG" id="hav:AT03_09265"/>
<evidence type="ECO:0000256" key="1">
    <source>
        <dbReference type="SAM" id="Phobius"/>
    </source>
</evidence>
<dbReference type="HOGENOM" id="CLU_095582_2_0_6"/>
<dbReference type="EMBL" id="CP009706">
    <property type="protein sequence ID" value="AIU72558.1"/>
    <property type="molecule type" value="Genomic_DNA"/>
</dbReference>
<keyword evidence="1" id="KW-1133">Transmembrane helix</keyword>
<reference evidence="2 3" key="1">
    <citation type="journal article" date="2014" name="Gut Pathog.">
        <title>Gene clusters of Hafnia alvei strain FB1 important in survival and pathogenesis: a draft genome perspective.</title>
        <authorList>
            <person name="Tan J.Y."/>
            <person name="Yin W.F."/>
            <person name="Chan K.G."/>
        </authorList>
    </citation>
    <scope>NUCLEOTIDE SEQUENCE [LARGE SCALE GENOMIC DNA]</scope>
    <source>
        <strain evidence="2 3">FB1</strain>
    </source>
</reference>
<evidence type="ECO:0000313" key="2">
    <source>
        <dbReference type="EMBL" id="AIU72558.1"/>
    </source>
</evidence>
<dbReference type="Pfam" id="PF16964">
    <property type="entry name" value="TadF"/>
    <property type="match status" value="1"/>
</dbReference>
<proteinExistence type="predicted"/>
<keyword evidence="1" id="KW-0812">Transmembrane</keyword>
<evidence type="ECO:0000313" key="3">
    <source>
        <dbReference type="Proteomes" id="UP000029986"/>
    </source>
</evidence>
<dbReference type="eggNOG" id="ENOG5032PPT">
    <property type="taxonomic scope" value="Bacteria"/>
</dbReference>
<dbReference type="RefSeq" id="WP_025801735.1">
    <property type="nucleotide sequence ID" value="NZ_CP009706.1"/>
</dbReference>
<feature type="transmembrane region" description="Helical" evidence="1">
    <location>
        <begin position="20"/>
        <end position="41"/>
    </location>
</feature>
<organism evidence="2 3">
    <name type="scientific">Hafnia alvei FB1</name>
    <dbReference type="NCBI Taxonomy" id="1453496"/>
    <lineage>
        <taxon>Bacteria</taxon>
        <taxon>Pseudomonadati</taxon>
        <taxon>Pseudomonadota</taxon>
        <taxon>Gammaproteobacteria</taxon>
        <taxon>Enterobacterales</taxon>
        <taxon>Hafniaceae</taxon>
        <taxon>Hafnia</taxon>
    </lineage>
</organism>
<dbReference type="InterPro" id="IPR031582">
    <property type="entry name" value="TadF"/>
</dbReference>
<accession>A0A097R1E9</accession>
<dbReference type="Proteomes" id="UP000029986">
    <property type="component" value="Chromosome"/>
</dbReference>